<organism evidence="1 2">
    <name type="scientific">[Emmonsia] crescens</name>
    <dbReference type="NCBI Taxonomy" id="73230"/>
    <lineage>
        <taxon>Eukaryota</taxon>
        <taxon>Fungi</taxon>
        <taxon>Dikarya</taxon>
        <taxon>Ascomycota</taxon>
        <taxon>Pezizomycotina</taxon>
        <taxon>Eurotiomycetes</taxon>
        <taxon>Eurotiomycetidae</taxon>
        <taxon>Onygenales</taxon>
        <taxon>Ajellomycetaceae</taxon>
        <taxon>Emergomyces</taxon>
    </lineage>
</organism>
<dbReference type="EMBL" id="PDND01000024">
    <property type="protein sequence ID" value="PGH35311.1"/>
    <property type="molecule type" value="Genomic_DNA"/>
</dbReference>
<sequence length="70" mass="7873">MTPLTRRAWVIQDLEVVEQCENARAQASTRPASFTVVVHSAFYIFVLPPSPLIPPPAPIKRKLIFQTQEA</sequence>
<evidence type="ECO:0000313" key="1">
    <source>
        <dbReference type="EMBL" id="PGH35311.1"/>
    </source>
</evidence>
<dbReference type="Proteomes" id="UP000226031">
    <property type="component" value="Unassembled WGS sequence"/>
</dbReference>
<reference evidence="1 2" key="1">
    <citation type="submission" date="2017-10" db="EMBL/GenBank/DDBJ databases">
        <title>Comparative genomics in systemic dimorphic fungi from Ajellomycetaceae.</title>
        <authorList>
            <person name="Munoz J.F."/>
            <person name="Mcewen J.G."/>
            <person name="Clay O.K."/>
            <person name="Cuomo C.A."/>
        </authorList>
    </citation>
    <scope>NUCLEOTIDE SEQUENCE [LARGE SCALE GENOMIC DNA]</scope>
    <source>
        <strain evidence="1 2">UAMH4076</strain>
    </source>
</reference>
<keyword evidence="2" id="KW-1185">Reference proteome</keyword>
<proteinExistence type="predicted"/>
<protein>
    <submittedName>
        <fullName evidence="1">Uncharacterized protein</fullName>
    </submittedName>
</protein>
<gene>
    <name evidence="1" type="ORF">GX50_01891</name>
</gene>
<comment type="caution">
    <text evidence="1">The sequence shown here is derived from an EMBL/GenBank/DDBJ whole genome shotgun (WGS) entry which is preliminary data.</text>
</comment>
<dbReference type="AlphaFoldDB" id="A0A2B7ZPL7"/>
<accession>A0A2B7ZPL7</accession>
<name>A0A2B7ZPL7_9EURO</name>
<evidence type="ECO:0000313" key="2">
    <source>
        <dbReference type="Proteomes" id="UP000226031"/>
    </source>
</evidence>